<proteinExistence type="predicted"/>
<keyword evidence="2" id="KW-1185">Reference proteome</keyword>
<sequence length="40" mass="4542">GSTLERWVTVKPPTHSALPRREFEEWGRNQSLTSSALGLF</sequence>
<dbReference type="AlphaFoldDB" id="A0AAE1ADI2"/>
<evidence type="ECO:0000313" key="1">
    <source>
        <dbReference type="EMBL" id="KAK3785583.1"/>
    </source>
</evidence>
<dbReference type="Proteomes" id="UP001283361">
    <property type="component" value="Unassembled WGS sequence"/>
</dbReference>
<organism evidence="1 2">
    <name type="scientific">Elysia crispata</name>
    <name type="common">lettuce slug</name>
    <dbReference type="NCBI Taxonomy" id="231223"/>
    <lineage>
        <taxon>Eukaryota</taxon>
        <taxon>Metazoa</taxon>
        <taxon>Spiralia</taxon>
        <taxon>Lophotrochozoa</taxon>
        <taxon>Mollusca</taxon>
        <taxon>Gastropoda</taxon>
        <taxon>Heterobranchia</taxon>
        <taxon>Euthyneura</taxon>
        <taxon>Panpulmonata</taxon>
        <taxon>Sacoglossa</taxon>
        <taxon>Placobranchoidea</taxon>
        <taxon>Plakobranchidae</taxon>
        <taxon>Elysia</taxon>
    </lineage>
</organism>
<protein>
    <submittedName>
        <fullName evidence="1">Uncharacterized protein</fullName>
    </submittedName>
</protein>
<gene>
    <name evidence="1" type="ORF">RRG08_005384</name>
</gene>
<name>A0AAE1ADI2_9GAST</name>
<dbReference type="EMBL" id="JAWDGP010002109">
    <property type="protein sequence ID" value="KAK3785583.1"/>
    <property type="molecule type" value="Genomic_DNA"/>
</dbReference>
<accession>A0AAE1ADI2</accession>
<evidence type="ECO:0000313" key="2">
    <source>
        <dbReference type="Proteomes" id="UP001283361"/>
    </source>
</evidence>
<comment type="caution">
    <text evidence="1">The sequence shown here is derived from an EMBL/GenBank/DDBJ whole genome shotgun (WGS) entry which is preliminary data.</text>
</comment>
<reference evidence="1" key="1">
    <citation type="journal article" date="2023" name="G3 (Bethesda)">
        <title>A reference genome for the long-term kleptoplast-retaining sea slug Elysia crispata morphotype clarki.</title>
        <authorList>
            <person name="Eastman K.E."/>
            <person name="Pendleton A.L."/>
            <person name="Shaikh M.A."/>
            <person name="Suttiyut T."/>
            <person name="Ogas R."/>
            <person name="Tomko P."/>
            <person name="Gavelis G."/>
            <person name="Widhalm J.R."/>
            <person name="Wisecaver J.H."/>
        </authorList>
    </citation>
    <scope>NUCLEOTIDE SEQUENCE</scope>
    <source>
        <strain evidence="1">ECLA1</strain>
    </source>
</reference>
<feature type="non-terminal residue" evidence="1">
    <location>
        <position position="1"/>
    </location>
</feature>